<dbReference type="Proteomes" id="UP000041254">
    <property type="component" value="Unassembled WGS sequence"/>
</dbReference>
<sequence>MLSSSATIMLMGKQLGWRLHAGKKKKKERGQGEEAAAEDCRHRPPVRSGSARAAAAILADKDDEYEPGSRRHPRRERRPRTDPDDTEDYEPPQRKEGGLPAMQPRLVQLLDDIDFDDYDVAIWDIPNDVFGSVKQCLKDKMDTTALNKRYVKDLVLLVVGVKRPIGYKERDMLKGLHELRGSCITDKDLRYTVSSSKGR</sequence>
<evidence type="ECO:0000256" key="1">
    <source>
        <dbReference type="SAM" id="MobiDB-lite"/>
    </source>
</evidence>
<evidence type="ECO:0000313" key="3">
    <source>
        <dbReference type="Proteomes" id="UP000041254"/>
    </source>
</evidence>
<organism evidence="2 3">
    <name type="scientific">Vitrella brassicaformis (strain CCMP3155)</name>
    <dbReference type="NCBI Taxonomy" id="1169540"/>
    <lineage>
        <taxon>Eukaryota</taxon>
        <taxon>Sar</taxon>
        <taxon>Alveolata</taxon>
        <taxon>Colpodellida</taxon>
        <taxon>Vitrellaceae</taxon>
        <taxon>Vitrella</taxon>
    </lineage>
</organism>
<keyword evidence="3" id="KW-1185">Reference proteome</keyword>
<dbReference type="VEuPathDB" id="CryptoDB:Vbra_12660"/>
<dbReference type="InParanoid" id="A0A0G4EPN6"/>
<dbReference type="EMBL" id="CDMY01000289">
    <property type="protein sequence ID" value="CEL99793.1"/>
    <property type="molecule type" value="Genomic_DNA"/>
</dbReference>
<dbReference type="AlphaFoldDB" id="A0A0G4EPN6"/>
<protein>
    <submittedName>
        <fullName evidence="2">Uncharacterized protein</fullName>
    </submittedName>
</protein>
<name>A0A0G4EPN6_VITBC</name>
<gene>
    <name evidence="2" type="ORF">Vbra_12660</name>
</gene>
<reference evidence="2 3" key="1">
    <citation type="submission" date="2014-11" db="EMBL/GenBank/DDBJ databases">
        <authorList>
            <person name="Zhu J."/>
            <person name="Qi W."/>
            <person name="Song R."/>
        </authorList>
    </citation>
    <scope>NUCLEOTIDE SEQUENCE [LARGE SCALE GENOMIC DNA]</scope>
</reference>
<proteinExistence type="predicted"/>
<feature type="region of interest" description="Disordered" evidence="1">
    <location>
        <begin position="16"/>
        <end position="103"/>
    </location>
</feature>
<evidence type="ECO:0000313" key="2">
    <source>
        <dbReference type="EMBL" id="CEL99793.1"/>
    </source>
</evidence>
<accession>A0A0G4EPN6</accession>